<dbReference type="SUPFAM" id="SSF49785">
    <property type="entry name" value="Galactose-binding domain-like"/>
    <property type="match status" value="1"/>
</dbReference>
<evidence type="ECO:0000256" key="5">
    <source>
        <dbReference type="ARBA" id="ARBA00022801"/>
    </source>
</evidence>
<proteinExistence type="inferred from homology"/>
<dbReference type="SUPFAM" id="SSF51445">
    <property type="entry name" value="(Trans)glycosidases"/>
    <property type="match status" value="1"/>
</dbReference>
<comment type="catalytic activity">
    <reaction evidence="1">
        <text>Hydrolysis of terminal non-reducing beta-D-galactose residues in beta-D-galactosides.</text>
        <dbReference type="EC" id="3.2.1.23"/>
    </reaction>
</comment>
<sequence>MIKQLKKYSYTPPKNGYPEWNNNPEIFQLNRLDAHATLMPYRTVEEALKGERTASEFYQSLNGRWKFAFYENPEMRNQAFFMMDYDDENWDEIKVPSHWQLQGYDYPQYTNLRYPWEGKEDIKPPFAPVNYNPVGQYIQKFTISEDWKGQPVYLSFQGVESAFYVWVNGEFVGYSEDTFTPAEFDITPYLIDGENKLAVEVYRWCDASWLEDQDFWRLSGIFRDVYLYSTPEVHINDFFVTTELDSDYKDAKLNIEAKIKNVFEKTVQGFTVEAVLYDNDANPVLEKPIQIKVDMNNQSFMSLYASTIVKNPFKWSAEKPYLYTLVFILKNESGTIIETESCRVGFRTFEIKDGLMKINGKRIVFKGVNRHEFASDKGRAIGYDEMVHDIKLMKQHNINAVRTSHYPNHPLWYELCDQYGLYCIDETNLETHGTWKYGQKDLEDTVPGSKIEWQENVLDRCNSMFQRDKNHPSIIVWSLGNESFGGENFLKMHDFLKKNDPTRIVHYEGIFHYRKSEAASDIESTMYINPEGVKKYAEYAENAENPKPYILCEYSHAMGNSCGNLFKYTDLFEKYPIIQGGFIWDWKDQALEAKTKDGVPYLAYGGDFGETPHDGNFSGNGLIFADGTISPKIIEVKKCYQNVRFTVNNLEAGKINVTNNYLFTNLQEFELIWQLAENGVFIQKGTAKIEIEPCSSKTINLAFSLPKDFKQSDEYILTVSLHLKNDTIWAQKGHELAFEQFVIPTGKATFDYPLINFPDTKVQVGENDVTIKGESFHAVFNKNNGSLESYSFKGTHLLENELSPNFWRAMTDNDRGNKLHERSSVWREAGMNKVLTSFLVDVENSATIITTAYSLPTTMSTCEIIYTITGDGEITVDYKLKPGKDLPEIPEVGMMTTLDGSFDTITWYGKGPYENYCDKEKGAKIGLYTGKVKEQYVPYLRPQECGNKTGVRWAVLSNQQGVGLKISGIPTVEVNALPYTPFELEEHDHGYKLPQSAKTVIRINDLQMGVGGDDSWGQKTHPEFTLFADKCYSYSFKLKGIQIKDL</sequence>
<dbReference type="SUPFAM" id="SSF49303">
    <property type="entry name" value="beta-Galactosidase/glucuronidase domain"/>
    <property type="match status" value="2"/>
</dbReference>
<dbReference type="RefSeq" id="WP_174879705.1">
    <property type="nucleotide sequence ID" value="NZ_CADEPK010000050.1"/>
</dbReference>
<dbReference type="InterPro" id="IPR006104">
    <property type="entry name" value="Glyco_hydro_2_N"/>
</dbReference>
<dbReference type="InterPro" id="IPR006103">
    <property type="entry name" value="Glyco_hydro_2_cat"/>
</dbReference>
<name>A0ABT9YWR5_9BACI</name>
<dbReference type="InterPro" id="IPR006101">
    <property type="entry name" value="Glyco_hydro_2"/>
</dbReference>
<dbReference type="Pfam" id="PF02836">
    <property type="entry name" value="Glyco_hydro_2_C"/>
    <property type="match status" value="1"/>
</dbReference>
<dbReference type="PROSITE" id="PS00608">
    <property type="entry name" value="GLYCOSYL_HYDROL_F2_2"/>
    <property type="match status" value="1"/>
</dbReference>
<dbReference type="InterPro" id="IPR036156">
    <property type="entry name" value="Beta-gal/glucu_dom_sf"/>
</dbReference>
<dbReference type="Gene3D" id="2.60.40.10">
    <property type="entry name" value="Immunoglobulins"/>
    <property type="match status" value="2"/>
</dbReference>
<dbReference type="SUPFAM" id="SSF74650">
    <property type="entry name" value="Galactose mutarotase-like"/>
    <property type="match status" value="1"/>
</dbReference>
<dbReference type="InterPro" id="IPR017853">
    <property type="entry name" value="GH"/>
</dbReference>
<dbReference type="Proteomes" id="UP001232245">
    <property type="component" value="Unassembled WGS sequence"/>
</dbReference>
<organism evidence="9 10">
    <name type="scientific">Metabacillus niabensis</name>
    <dbReference type="NCBI Taxonomy" id="324854"/>
    <lineage>
        <taxon>Bacteria</taxon>
        <taxon>Bacillati</taxon>
        <taxon>Bacillota</taxon>
        <taxon>Bacilli</taxon>
        <taxon>Bacillales</taxon>
        <taxon>Bacillaceae</taxon>
        <taxon>Metabacillus</taxon>
    </lineage>
</organism>
<dbReference type="Pfam" id="PF16353">
    <property type="entry name" value="LacZ_4"/>
    <property type="match status" value="1"/>
</dbReference>
<dbReference type="InterPro" id="IPR011013">
    <property type="entry name" value="Gal_mutarotase_sf_dom"/>
</dbReference>
<dbReference type="PANTHER" id="PTHR46323">
    <property type="entry name" value="BETA-GALACTOSIDASE"/>
    <property type="match status" value="1"/>
</dbReference>
<dbReference type="InterPro" id="IPR006102">
    <property type="entry name" value="Ig-like_GH2"/>
</dbReference>
<evidence type="ECO:0000256" key="1">
    <source>
        <dbReference type="ARBA" id="ARBA00001412"/>
    </source>
</evidence>
<dbReference type="PRINTS" id="PR00132">
    <property type="entry name" value="GLHYDRLASE2"/>
</dbReference>
<dbReference type="Gene3D" id="2.70.98.10">
    <property type="match status" value="1"/>
</dbReference>
<dbReference type="InterPro" id="IPR014718">
    <property type="entry name" value="GH-type_carb-bd"/>
</dbReference>
<dbReference type="InterPro" id="IPR050347">
    <property type="entry name" value="Bact_Beta-galactosidase"/>
</dbReference>
<protein>
    <recommendedName>
        <fullName evidence="4">Beta-galactosidase</fullName>
        <ecNumber evidence="3">3.2.1.23</ecNumber>
    </recommendedName>
    <alternativeName>
        <fullName evidence="7">Lactase</fullName>
    </alternativeName>
</protein>
<dbReference type="SMART" id="SM01038">
    <property type="entry name" value="Bgal_small_N"/>
    <property type="match status" value="1"/>
</dbReference>
<feature type="domain" description="Beta galactosidase small chain/" evidence="8">
    <location>
        <begin position="770"/>
        <end position="1039"/>
    </location>
</feature>
<dbReference type="EC" id="3.2.1.23" evidence="3"/>
<keyword evidence="6 9" id="KW-0326">Glycosidase</keyword>
<evidence type="ECO:0000256" key="7">
    <source>
        <dbReference type="ARBA" id="ARBA00032230"/>
    </source>
</evidence>
<reference evidence="9 10" key="1">
    <citation type="submission" date="2023-07" db="EMBL/GenBank/DDBJ databases">
        <title>Genomic Encyclopedia of Type Strains, Phase IV (KMG-IV): sequencing the most valuable type-strain genomes for metagenomic binning, comparative biology and taxonomic classification.</title>
        <authorList>
            <person name="Goeker M."/>
        </authorList>
    </citation>
    <scope>NUCLEOTIDE SEQUENCE [LARGE SCALE GENOMIC DNA]</scope>
    <source>
        <strain evidence="9 10">DSM 17723</strain>
    </source>
</reference>
<evidence type="ECO:0000313" key="9">
    <source>
        <dbReference type="EMBL" id="MDQ0224046.1"/>
    </source>
</evidence>
<dbReference type="EMBL" id="JAUSTZ010000001">
    <property type="protein sequence ID" value="MDQ0224046.1"/>
    <property type="molecule type" value="Genomic_DNA"/>
</dbReference>
<dbReference type="InterPro" id="IPR013783">
    <property type="entry name" value="Ig-like_fold"/>
</dbReference>
<keyword evidence="10" id="KW-1185">Reference proteome</keyword>
<comment type="caution">
    <text evidence="9">The sequence shown here is derived from an EMBL/GenBank/DDBJ whole genome shotgun (WGS) entry which is preliminary data.</text>
</comment>
<dbReference type="Pfam" id="PF00703">
    <property type="entry name" value="Glyco_hydro_2"/>
    <property type="match status" value="1"/>
</dbReference>
<evidence type="ECO:0000256" key="3">
    <source>
        <dbReference type="ARBA" id="ARBA00012756"/>
    </source>
</evidence>
<evidence type="ECO:0000313" key="10">
    <source>
        <dbReference type="Proteomes" id="UP001232245"/>
    </source>
</evidence>
<dbReference type="InterPro" id="IPR008979">
    <property type="entry name" value="Galactose-bd-like_sf"/>
</dbReference>
<evidence type="ECO:0000256" key="2">
    <source>
        <dbReference type="ARBA" id="ARBA00007401"/>
    </source>
</evidence>
<dbReference type="Gene3D" id="2.60.120.260">
    <property type="entry name" value="Galactose-binding domain-like"/>
    <property type="match status" value="1"/>
</dbReference>
<dbReference type="PANTHER" id="PTHR46323:SF2">
    <property type="entry name" value="BETA-GALACTOSIDASE"/>
    <property type="match status" value="1"/>
</dbReference>
<evidence type="ECO:0000256" key="4">
    <source>
        <dbReference type="ARBA" id="ARBA00013303"/>
    </source>
</evidence>
<dbReference type="InterPro" id="IPR023232">
    <property type="entry name" value="Glyco_hydro_2_AS"/>
</dbReference>
<dbReference type="GO" id="GO:0004565">
    <property type="term" value="F:beta-galactosidase activity"/>
    <property type="evidence" value="ECO:0007669"/>
    <property type="project" value="UniProtKB-EC"/>
</dbReference>
<dbReference type="Pfam" id="PF02837">
    <property type="entry name" value="Glyco_hydro_2_N"/>
    <property type="match status" value="1"/>
</dbReference>
<comment type="similarity">
    <text evidence="2">Belongs to the glycosyl hydrolase 2 family.</text>
</comment>
<dbReference type="Gene3D" id="3.20.20.80">
    <property type="entry name" value="Glycosidases"/>
    <property type="match status" value="1"/>
</dbReference>
<dbReference type="Pfam" id="PF02929">
    <property type="entry name" value="Bgal_small_N"/>
    <property type="match status" value="1"/>
</dbReference>
<gene>
    <name evidence="9" type="ORF">J2S02_000368</name>
</gene>
<dbReference type="InterPro" id="IPR032312">
    <property type="entry name" value="LacZ_4"/>
</dbReference>
<accession>A0ABT9YWR5</accession>
<keyword evidence="5 9" id="KW-0378">Hydrolase</keyword>
<dbReference type="InterPro" id="IPR004199">
    <property type="entry name" value="B-gal_small/dom_5"/>
</dbReference>
<evidence type="ECO:0000256" key="6">
    <source>
        <dbReference type="ARBA" id="ARBA00023295"/>
    </source>
</evidence>
<evidence type="ECO:0000259" key="8">
    <source>
        <dbReference type="SMART" id="SM01038"/>
    </source>
</evidence>